<dbReference type="RefSeq" id="WP_185692316.1">
    <property type="nucleotide sequence ID" value="NZ_JACHVA010000053.1"/>
</dbReference>
<feature type="compositionally biased region" description="Polar residues" evidence="1">
    <location>
        <begin position="71"/>
        <end position="83"/>
    </location>
</feature>
<proteinExistence type="predicted"/>
<feature type="signal peptide" evidence="2">
    <location>
        <begin position="1"/>
        <end position="20"/>
    </location>
</feature>
<name>A0A7X1E438_9BACT</name>
<evidence type="ECO:0000256" key="2">
    <source>
        <dbReference type="SAM" id="SignalP"/>
    </source>
</evidence>
<dbReference type="PROSITE" id="PS51257">
    <property type="entry name" value="PROKAR_LIPOPROTEIN"/>
    <property type="match status" value="1"/>
</dbReference>
<sequence length="231" mass="24245">MKTSLTTLFTLLGTASVALLSGCGDGNEEVRVYQISHPEGHDPHAGHNHGPQETGPAMAAPTPAAPPPATGQPSVNPSSTMSTLPGMESAAASIDTPDWTVPESWEELAPTSIRKGNFRIVDGEKTVEITVTAFPGDVGGLEANVNRWRRQIGLPPEPLSTLSESIETIEVDGQPASYVDLLSVGTPNGIGIVGAVVPHGAKTWFVKMVGDPTLLQGQESELMSFLNSIQF</sequence>
<evidence type="ECO:0000256" key="1">
    <source>
        <dbReference type="SAM" id="MobiDB-lite"/>
    </source>
</evidence>
<keyword evidence="2" id="KW-0732">Signal</keyword>
<organism evidence="3 4">
    <name type="scientific">Puniceicoccus vermicola</name>
    <dbReference type="NCBI Taxonomy" id="388746"/>
    <lineage>
        <taxon>Bacteria</taxon>
        <taxon>Pseudomonadati</taxon>
        <taxon>Verrucomicrobiota</taxon>
        <taxon>Opitutia</taxon>
        <taxon>Puniceicoccales</taxon>
        <taxon>Puniceicoccaceae</taxon>
        <taxon>Puniceicoccus</taxon>
    </lineage>
</organism>
<reference evidence="3 4" key="1">
    <citation type="submission" date="2020-07" db="EMBL/GenBank/DDBJ databases">
        <authorList>
            <person name="Feng X."/>
        </authorList>
    </citation>
    <scope>NUCLEOTIDE SEQUENCE [LARGE SCALE GENOMIC DNA]</scope>
    <source>
        <strain evidence="3 4">JCM14086</strain>
    </source>
</reference>
<evidence type="ECO:0000313" key="3">
    <source>
        <dbReference type="EMBL" id="MBC2601593.1"/>
    </source>
</evidence>
<keyword evidence="4" id="KW-1185">Reference proteome</keyword>
<dbReference type="Proteomes" id="UP000525652">
    <property type="component" value="Unassembled WGS sequence"/>
</dbReference>
<evidence type="ECO:0000313" key="4">
    <source>
        <dbReference type="Proteomes" id="UP000525652"/>
    </source>
</evidence>
<dbReference type="EMBL" id="JACHVA010000053">
    <property type="protein sequence ID" value="MBC2601593.1"/>
    <property type="molecule type" value="Genomic_DNA"/>
</dbReference>
<feature type="region of interest" description="Disordered" evidence="1">
    <location>
        <begin position="37"/>
        <end position="99"/>
    </location>
</feature>
<accession>A0A7X1E438</accession>
<gene>
    <name evidence="3" type="ORF">H5P30_07365</name>
</gene>
<protein>
    <submittedName>
        <fullName evidence="3">Uncharacterized protein</fullName>
    </submittedName>
</protein>
<feature type="chain" id="PRO_5030761812" evidence="2">
    <location>
        <begin position="21"/>
        <end position="231"/>
    </location>
</feature>
<comment type="caution">
    <text evidence="3">The sequence shown here is derived from an EMBL/GenBank/DDBJ whole genome shotgun (WGS) entry which is preliminary data.</text>
</comment>
<dbReference type="AlphaFoldDB" id="A0A7X1E438"/>